<proteinExistence type="predicted"/>
<name>A0A814IWV1_ADIRI</name>
<dbReference type="PANTHER" id="PTHR46270">
    <property type="entry name" value="ARMADILLO-TYPE FOLD-RELATED"/>
    <property type="match status" value="1"/>
</dbReference>
<dbReference type="SUPFAM" id="SSF52200">
    <property type="entry name" value="Toll/Interleukin receptor TIR domain"/>
    <property type="match status" value="1"/>
</dbReference>
<evidence type="ECO:0000313" key="5">
    <source>
        <dbReference type="Proteomes" id="UP000663852"/>
    </source>
</evidence>
<dbReference type="PANTHER" id="PTHR46270:SF2">
    <property type="entry name" value="TIR DOMAIN-CONTAINING PROTEIN"/>
    <property type="match status" value="1"/>
</dbReference>
<protein>
    <recommendedName>
        <fullName evidence="1">TIR domain-containing protein</fullName>
    </recommendedName>
</protein>
<dbReference type="EMBL" id="CAJNOJ010000070">
    <property type="protein sequence ID" value="CAF1029360.1"/>
    <property type="molecule type" value="Genomic_DNA"/>
</dbReference>
<dbReference type="InterPro" id="IPR035897">
    <property type="entry name" value="Toll_tir_struct_dom_sf"/>
</dbReference>
<dbReference type="EMBL" id="CAJNOR010001663">
    <property type="protein sequence ID" value="CAF1180015.1"/>
    <property type="molecule type" value="Genomic_DNA"/>
</dbReference>
<sequence>MDANTDDIHRSIQRLGTFLFQENISKETEPHPLFILRDQLQELDDTFHLTTLDKQHKLVSDLNRLKIEYFIHLLQQYSATIPYSLVKALLDTIRFQVNMSMNVNPLLTDHYFHFSTIYLTTNSNTNYLEGKTANHINELFLNFFASIGSRAVHIKTNTSYSICVSHTNISNFFELNVSTESLLQAIVTYLNNYIFHNHQQSECHTSILKWLLNLTNIYGFVPYFVKMEYPNAVLQWMALSNDQGEHISLNHWFLILNLLHNLARHRMGVKTLNKLKAIDIIKQWKDQYMSRLLSIGNDENDKDILIAYHLVYAILLEPKELKKEEISNIQTVLDYILERTVQAFKSPDLCFGSYNICEYLNGLTKFVVNDKFLLYIISREKIFDLLMDKFLLFNVNYQSTDLNTIICSSLYTIFWSISFQSEYHSKLKSMEEFIAHVEQISKLESNDEHAIMMKRAAKGILYNLDLIQMDIQPIEESINESQVKIMISYAHKDITFCEKLFNQLTEQFDGDIWVDFKRLSLPYEDDWEEIAIAITQCDVVLMIVTENYCSSKSCRREVIHADKRNKRMIPIYQGKDYKPDDWFEIRVGSAVRVRFGDKKSDEEVMNNLLKLIYAQDKVKQSNQENDSSRERQIETTANTEKQTILKSLSSHHLNSMNAPILSPILPPTPVEQWTSDEIKCWFQLNLLSDVLFNTLNFTDGCQLLNYAQLLIGSSLYTHDEYDSLRNRIGKDVFYLDEYARFLSGLNKLIQSLPVKKRTNFCIIM</sequence>
<dbReference type="InterPro" id="IPR000157">
    <property type="entry name" value="TIR_dom"/>
</dbReference>
<dbReference type="AlphaFoldDB" id="A0A814IWV1"/>
<evidence type="ECO:0000259" key="1">
    <source>
        <dbReference type="PROSITE" id="PS50104"/>
    </source>
</evidence>
<dbReference type="GO" id="GO:0007165">
    <property type="term" value="P:signal transduction"/>
    <property type="evidence" value="ECO:0007669"/>
    <property type="project" value="InterPro"/>
</dbReference>
<accession>A0A814IWV1</accession>
<dbReference type="Gene3D" id="3.40.50.10140">
    <property type="entry name" value="Toll/interleukin-1 receptor homology (TIR) domain"/>
    <property type="match status" value="1"/>
</dbReference>
<gene>
    <name evidence="2" type="ORF">EDS130_LOCUS16328</name>
    <name evidence="3" type="ORF">XAT740_LOCUS22522</name>
</gene>
<evidence type="ECO:0000313" key="4">
    <source>
        <dbReference type="Proteomes" id="UP000663828"/>
    </source>
</evidence>
<reference evidence="2" key="1">
    <citation type="submission" date="2021-02" db="EMBL/GenBank/DDBJ databases">
        <authorList>
            <person name="Nowell W R."/>
        </authorList>
    </citation>
    <scope>NUCLEOTIDE SEQUENCE</scope>
</reference>
<dbReference type="SMART" id="SM00255">
    <property type="entry name" value="TIR"/>
    <property type="match status" value="1"/>
</dbReference>
<organism evidence="2 5">
    <name type="scientific">Adineta ricciae</name>
    <name type="common">Rotifer</name>
    <dbReference type="NCBI Taxonomy" id="249248"/>
    <lineage>
        <taxon>Eukaryota</taxon>
        <taxon>Metazoa</taxon>
        <taxon>Spiralia</taxon>
        <taxon>Gnathifera</taxon>
        <taxon>Rotifera</taxon>
        <taxon>Eurotatoria</taxon>
        <taxon>Bdelloidea</taxon>
        <taxon>Adinetida</taxon>
        <taxon>Adinetidae</taxon>
        <taxon>Adineta</taxon>
    </lineage>
</organism>
<comment type="caution">
    <text evidence="2">The sequence shown here is derived from an EMBL/GenBank/DDBJ whole genome shotgun (WGS) entry which is preliminary data.</text>
</comment>
<dbReference type="Proteomes" id="UP000663828">
    <property type="component" value="Unassembled WGS sequence"/>
</dbReference>
<feature type="domain" description="TIR" evidence="1">
    <location>
        <begin position="481"/>
        <end position="591"/>
    </location>
</feature>
<dbReference type="OrthoDB" id="10051766at2759"/>
<dbReference type="PROSITE" id="PS50104">
    <property type="entry name" value="TIR"/>
    <property type="match status" value="1"/>
</dbReference>
<evidence type="ECO:0000313" key="3">
    <source>
        <dbReference type="EMBL" id="CAF1180015.1"/>
    </source>
</evidence>
<evidence type="ECO:0000313" key="2">
    <source>
        <dbReference type="EMBL" id="CAF1029360.1"/>
    </source>
</evidence>
<dbReference type="Proteomes" id="UP000663852">
    <property type="component" value="Unassembled WGS sequence"/>
</dbReference>
<dbReference type="Pfam" id="PF13676">
    <property type="entry name" value="TIR_2"/>
    <property type="match status" value="1"/>
</dbReference>
<keyword evidence="4" id="KW-1185">Reference proteome</keyword>